<feature type="signal peptide" evidence="7">
    <location>
        <begin position="1"/>
        <end position="26"/>
    </location>
</feature>
<keyword evidence="7" id="KW-0732">Signal</keyword>
<dbReference type="PRINTS" id="PR00605">
    <property type="entry name" value="CYTCHROMECIC"/>
</dbReference>
<dbReference type="InterPro" id="IPR036909">
    <property type="entry name" value="Cyt_c-like_dom_sf"/>
</dbReference>
<keyword evidence="10" id="KW-1185">Reference proteome</keyword>
<keyword evidence="5 6" id="KW-0408">Iron</keyword>
<feature type="chain" id="PRO_5045882991" evidence="7">
    <location>
        <begin position="27"/>
        <end position="425"/>
    </location>
</feature>
<reference evidence="9" key="1">
    <citation type="submission" date="2023-06" db="EMBL/GenBank/DDBJ databases">
        <authorList>
            <person name="Jiang Y."/>
            <person name="Liu Q."/>
        </authorList>
    </citation>
    <scope>NUCLEOTIDE SEQUENCE</scope>
    <source>
        <strain evidence="9">CGMCC 1.12089</strain>
    </source>
</reference>
<sequence length="425" mass="44932">MRGESALRWSGALGLLALAAALSGCSGETADAAKPANGAKPAAAGADQVARGLYLARAADCAACHTADGGAPMAGGVPLPSPFGMLYGTNITPDPEHGIGKWSADDFYKALHDGSAPGGRQLYPAMPYTSYRSMPREDADAIYAYLMQLPPVSVANKEPDLSFPYNLRFGVYFWKVLFLKDELPDASQGQSVQWQRGRYLANGLGHCAECHTPRGKLGQLDADRPLQGGLLGRVGAPDITPKGLAARGWTEADIATFMATGIAPQGTAFDEMHKVIDLSTQYLTESDNQALVRYLTGDRVLPAQPPAPDTSADRKLGPGRQMYLNVCAGCHGREGEGRASVAVAMSGNSTLRQTDARNLLVSILDGLPAQKFPGLERMQEMPGFASELSDAQVAELANYLRVRFGGQPADVSASAVAELRGGKKH</sequence>
<dbReference type="Pfam" id="PF00034">
    <property type="entry name" value="Cytochrom_C"/>
    <property type="match status" value="2"/>
</dbReference>
<proteinExistence type="predicted"/>
<gene>
    <name evidence="9" type="ORF">QTH91_14640</name>
</gene>
<evidence type="ECO:0000313" key="9">
    <source>
        <dbReference type="EMBL" id="MDM0045725.1"/>
    </source>
</evidence>
<evidence type="ECO:0000259" key="8">
    <source>
        <dbReference type="PROSITE" id="PS51007"/>
    </source>
</evidence>
<name>A0ABT7ND06_9BURK</name>
<comment type="caution">
    <text evidence="9">The sequence shown here is derived from an EMBL/GenBank/DDBJ whole genome shotgun (WGS) entry which is preliminary data.</text>
</comment>
<dbReference type="Proteomes" id="UP001174908">
    <property type="component" value="Unassembled WGS sequence"/>
</dbReference>
<keyword evidence="3 6" id="KW-0479">Metal-binding</keyword>
<dbReference type="InterPro" id="IPR008168">
    <property type="entry name" value="Cyt_C_IC"/>
</dbReference>
<evidence type="ECO:0000256" key="4">
    <source>
        <dbReference type="ARBA" id="ARBA00022982"/>
    </source>
</evidence>
<protein>
    <submittedName>
        <fullName evidence="9">C-type cytochrome</fullName>
    </submittedName>
</protein>
<dbReference type="PROSITE" id="PS51007">
    <property type="entry name" value="CYTC"/>
    <property type="match status" value="3"/>
</dbReference>
<dbReference type="EMBL" id="JASZYV010000003">
    <property type="protein sequence ID" value="MDM0045725.1"/>
    <property type="molecule type" value="Genomic_DNA"/>
</dbReference>
<evidence type="ECO:0000256" key="1">
    <source>
        <dbReference type="ARBA" id="ARBA00022448"/>
    </source>
</evidence>
<evidence type="ECO:0000256" key="2">
    <source>
        <dbReference type="ARBA" id="ARBA00022617"/>
    </source>
</evidence>
<dbReference type="PIRSF" id="PIRSF000018">
    <property type="entry name" value="Mb_ADH_cyt_c"/>
    <property type="match status" value="1"/>
</dbReference>
<dbReference type="InterPro" id="IPR014353">
    <property type="entry name" value="Membr-bd_ADH_cyt_c"/>
</dbReference>
<evidence type="ECO:0000256" key="6">
    <source>
        <dbReference type="PROSITE-ProRule" id="PRU00433"/>
    </source>
</evidence>
<dbReference type="PANTHER" id="PTHR35008:SF4">
    <property type="entry name" value="BLL4482 PROTEIN"/>
    <property type="match status" value="1"/>
</dbReference>
<feature type="domain" description="Cytochrome c" evidence="8">
    <location>
        <begin position="184"/>
        <end position="299"/>
    </location>
</feature>
<evidence type="ECO:0000256" key="7">
    <source>
        <dbReference type="SAM" id="SignalP"/>
    </source>
</evidence>
<dbReference type="Gene3D" id="1.10.760.10">
    <property type="entry name" value="Cytochrome c-like domain"/>
    <property type="match status" value="3"/>
</dbReference>
<feature type="domain" description="Cytochrome c" evidence="8">
    <location>
        <begin position="314"/>
        <end position="404"/>
    </location>
</feature>
<keyword evidence="2 6" id="KW-0349">Heme</keyword>
<organism evidence="9 10">
    <name type="scientific">Variovorax dokdonensis</name>
    <dbReference type="NCBI Taxonomy" id="344883"/>
    <lineage>
        <taxon>Bacteria</taxon>
        <taxon>Pseudomonadati</taxon>
        <taxon>Pseudomonadota</taxon>
        <taxon>Betaproteobacteria</taxon>
        <taxon>Burkholderiales</taxon>
        <taxon>Comamonadaceae</taxon>
        <taxon>Variovorax</taxon>
    </lineage>
</organism>
<keyword evidence="4" id="KW-0249">Electron transport</keyword>
<evidence type="ECO:0000256" key="5">
    <source>
        <dbReference type="ARBA" id="ARBA00023004"/>
    </source>
</evidence>
<accession>A0ABT7ND06</accession>
<dbReference type="SUPFAM" id="SSF46626">
    <property type="entry name" value="Cytochrome c"/>
    <property type="match status" value="3"/>
</dbReference>
<dbReference type="PANTHER" id="PTHR35008">
    <property type="entry name" value="BLL4482 PROTEIN-RELATED"/>
    <property type="match status" value="1"/>
</dbReference>
<dbReference type="PROSITE" id="PS51257">
    <property type="entry name" value="PROKAR_LIPOPROTEIN"/>
    <property type="match status" value="1"/>
</dbReference>
<evidence type="ECO:0000313" key="10">
    <source>
        <dbReference type="Proteomes" id="UP001174908"/>
    </source>
</evidence>
<dbReference type="InterPro" id="IPR009056">
    <property type="entry name" value="Cyt_c-like_dom"/>
</dbReference>
<dbReference type="RefSeq" id="WP_286661580.1">
    <property type="nucleotide sequence ID" value="NZ_JASZYV010000003.1"/>
</dbReference>
<evidence type="ECO:0000256" key="3">
    <source>
        <dbReference type="ARBA" id="ARBA00022723"/>
    </source>
</evidence>
<feature type="domain" description="Cytochrome c" evidence="8">
    <location>
        <begin position="47"/>
        <end position="150"/>
    </location>
</feature>
<dbReference type="InterPro" id="IPR051459">
    <property type="entry name" value="Cytochrome_c-type_DH"/>
</dbReference>
<keyword evidence="1" id="KW-0813">Transport</keyword>